<dbReference type="GO" id="GO:0006352">
    <property type="term" value="P:DNA-templated transcription initiation"/>
    <property type="evidence" value="ECO:0007669"/>
    <property type="project" value="InterPro"/>
</dbReference>
<dbReference type="PANTHER" id="PTHR43133">
    <property type="entry name" value="RNA POLYMERASE ECF-TYPE SIGMA FACTO"/>
    <property type="match status" value="1"/>
</dbReference>
<dbReference type="InterPro" id="IPR007627">
    <property type="entry name" value="RNA_pol_sigma70_r2"/>
</dbReference>
<evidence type="ECO:0000313" key="9">
    <source>
        <dbReference type="EMBL" id="QJC50518.1"/>
    </source>
</evidence>
<dbReference type="Pfam" id="PF08281">
    <property type="entry name" value="Sigma70_r4_2"/>
    <property type="match status" value="1"/>
</dbReference>
<dbReference type="InterPro" id="IPR013325">
    <property type="entry name" value="RNA_pol_sigma_r2"/>
</dbReference>
<evidence type="ECO:0000256" key="6">
    <source>
        <dbReference type="SAM" id="MobiDB-lite"/>
    </source>
</evidence>
<dbReference type="EMBL" id="CP051428">
    <property type="protein sequence ID" value="QJC50518.1"/>
    <property type="molecule type" value="Genomic_DNA"/>
</dbReference>
<reference evidence="9 10" key="1">
    <citation type="submission" date="2020-04" db="EMBL/GenBank/DDBJ databases">
        <title>Novel Paenibacillus strain UniB2 isolated from commercial digestive syrup.</title>
        <authorList>
            <person name="Thorat V."/>
            <person name="Kirdat K."/>
            <person name="Tiwarekar B."/>
            <person name="Yadav A."/>
        </authorList>
    </citation>
    <scope>NUCLEOTIDE SEQUENCE [LARGE SCALE GENOMIC DNA]</scope>
    <source>
        <strain evidence="9 10">UniB2</strain>
    </source>
</reference>
<evidence type="ECO:0000256" key="4">
    <source>
        <dbReference type="ARBA" id="ARBA00023125"/>
    </source>
</evidence>
<dbReference type="KEGG" id="palr:HGI30_02195"/>
<organism evidence="9 10">
    <name type="scientific">Paenibacillus albicereus</name>
    <dbReference type="NCBI Taxonomy" id="2726185"/>
    <lineage>
        <taxon>Bacteria</taxon>
        <taxon>Bacillati</taxon>
        <taxon>Bacillota</taxon>
        <taxon>Bacilli</taxon>
        <taxon>Bacillales</taxon>
        <taxon>Paenibacillaceae</taxon>
        <taxon>Paenibacillus</taxon>
    </lineage>
</organism>
<dbReference type="SUPFAM" id="SSF88659">
    <property type="entry name" value="Sigma3 and sigma4 domains of RNA polymerase sigma factors"/>
    <property type="match status" value="1"/>
</dbReference>
<name>A0A6H2GTN9_9BACL</name>
<keyword evidence="2" id="KW-0805">Transcription regulation</keyword>
<keyword evidence="4" id="KW-0238">DNA-binding</keyword>
<dbReference type="InterPro" id="IPR039425">
    <property type="entry name" value="RNA_pol_sigma-70-like"/>
</dbReference>
<feature type="domain" description="RNA polymerase sigma factor 70 region 4 type 2" evidence="8">
    <location>
        <begin position="109"/>
        <end position="154"/>
    </location>
</feature>
<comment type="similarity">
    <text evidence="1">Belongs to the sigma-70 factor family. ECF subfamily.</text>
</comment>
<dbReference type="InterPro" id="IPR013324">
    <property type="entry name" value="RNA_pol_sigma_r3/r4-like"/>
</dbReference>
<dbReference type="AlphaFoldDB" id="A0A6H2GTN9"/>
<evidence type="ECO:0000256" key="3">
    <source>
        <dbReference type="ARBA" id="ARBA00023082"/>
    </source>
</evidence>
<feature type="region of interest" description="Disordered" evidence="6">
    <location>
        <begin position="226"/>
        <end position="249"/>
    </location>
</feature>
<evidence type="ECO:0000259" key="7">
    <source>
        <dbReference type="Pfam" id="PF04542"/>
    </source>
</evidence>
<dbReference type="RefSeq" id="WP_168906195.1">
    <property type="nucleotide sequence ID" value="NZ_CP051428.1"/>
</dbReference>
<dbReference type="GO" id="GO:0016987">
    <property type="term" value="F:sigma factor activity"/>
    <property type="evidence" value="ECO:0007669"/>
    <property type="project" value="UniProtKB-KW"/>
</dbReference>
<evidence type="ECO:0000256" key="1">
    <source>
        <dbReference type="ARBA" id="ARBA00010641"/>
    </source>
</evidence>
<keyword evidence="5" id="KW-0804">Transcription</keyword>
<evidence type="ECO:0000256" key="5">
    <source>
        <dbReference type="ARBA" id="ARBA00023163"/>
    </source>
</evidence>
<dbReference type="Proteomes" id="UP000502136">
    <property type="component" value="Chromosome"/>
</dbReference>
<evidence type="ECO:0000313" key="10">
    <source>
        <dbReference type="Proteomes" id="UP000502136"/>
    </source>
</evidence>
<accession>A0A6H2GTN9</accession>
<dbReference type="InterPro" id="IPR036388">
    <property type="entry name" value="WH-like_DNA-bd_sf"/>
</dbReference>
<dbReference type="GO" id="GO:0003677">
    <property type="term" value="F:DNA binding"/>
    <property type="evidence" value="ECO:0007669"/>
    <property type="project" value="UniProtKB-KW"/>
</dbReference>
<dbReference type="InterPro" id="IPR013249">
    <property type="entry name" value="RNA_pol_sigma70_r4_t2"/>
</dbReference>
<dbReference type="SUPFAM" id="SSF88946">
    <property type="entry name" value="Sigma2 domain of RNA polymerase sigma factors"/>
    <property type="match status" value="1"/>
</dbReference>
<evidence type="ECO:0000256" key="2">
    <source>
        <dbReference type="ARBA" id="ARBA00023015"/>
    </source>
</evidence>
<dbReference type="Gene3D" id="1.10.10.10">
    <property type="entry name" value="Winged helix-like DNA-binding domain superfamily/Winged helix DNA-binding domain"/>
    <property type="match status" value="1"/>
</dbReference>
<evidence type="ECO:0000259" key="8">
    <source>
        <dbReference type="Pfam" id="PF08281"/>
    </source>
</evidence>
<dbReference type="Gene3D" id="1.10.1740.10">
    <property type="match status" value="1"/>
</dbReference>
<dbReference type="Pfam" id="PF04542">
    <property type="entry name" value="Sigma70_r2"/>
    <property type="match status" value="1"/>
</dbReference>
<keyword evidence="3" id="KW-0731">Sigma factor</keyword>
<protein>
    <submittedName>
        <fullName evidence="9">RNA polymerase sigma factor</fullName>
    </submittedName>
</protein>
<gene>
    <name evidence="9" type="ORF">HGI30_02195</name>
</gene>
<keyword evidence="10" id="KW-1185">Reference proteome</keyword>
<feature type="domain" description="RNA polymerase sigma-70 region 2" evidence="7">
    <location>
        <begin position="9"/>
        <end position="72"/>
    </location>
</feature>
<sequence>MDAIRMAAEEERSALRRYCLALAGSRWDAEDLEQSAWCRALAYPGWEGHANREALLLRIARNLWTDQQRKKALHQRSLPELAAAEPDREASGEAAGGWELETMLHSLGRRLTPLQLAVWLLREMHGSSIAETALRLGMTEGAVKAAMHRARRALGAVRRDLAAGGLREPADEALLARVRGLAAALRAGDAAAIAALAEQEALEPAVAAAALAGRGRAQASAGAAAVPADGSAGGDGARSDAGAPQARGPVDVRALPAQAAWSGRAASWRGASAAGSPAGLAGGAIWGLAV</sequence>
<proteinExistence type="inferred from homology"/>
<dbReference type="PANTHER" id="PTHR43133:SF8">
    <property type="entry name" value="RNA POLYMERASE SIGMA FACTOR HI_1459-RELATED"/>
    <property type="match status" value="1"/>
</dbReference>